<dbReference type="RefSeq" id="WP_003000840.1">
    <property type="nucleotide sequence ID" value="NZ_UHFA01000002.1"/>
</dbReference>
<dbReference type="GO" id="GO:0047575">
    <property type="term" value="F:4-carboxymuconolactone decarboxylase activity"/>
    <property type="evidence" value="ECO:0007669"/>
    <property type="project" value="UniProtKB-EC"/>
</dbReference>
<dbReference type="PANTHER" id="PTHR33570:SF10">
    <property type="entry name" value="GAMMA-CARBOXYMUCONOLACTONE DECARBOXYLASE"/>
    <property type="match status" value="1"/>
</dbReference>
<keyword evidence="2" id="KW-0456">Lyase</keyword>
<dbReference type="InterPro" id="IPR003779">
    <property type="entry name" value="CMD-like"/>
</dbReference>
<dbReference type="SUPFAM" id="SSF69118">
    <property type="entry name" value="AhpD-like"/>
    <property type="match status" value="1"/>
</dbReference>
<dbReference type="EMBL" id="UHFA01000002">
    <property type="protein sequence ID" value="SUN35760.1"/>
    <property type="molecule type" value="Genomic_DNA"/>
</dbReference>
<name>A0A380JEE9_STRDO</name>
<reference evidence="2 3" key="1">
    <citation type="submission" date="2018-06" db="EMBL/GenBank/DDBJ databases">
        <authorList>
            <consortium name="Pathogen Informatics"/>
            <person name="Doyle S."/>
        </authorList>
    </citation>
    <scope>NUCLEOTIDE SEQUENCE [LARGE SCALE GENOMIC DNA]</scope>
    <source>
        <strain evidence="3">NCTC 11391</strain>
    </source>
</reference>
<dbReference type="Proteomes" id="UP000254082">
    <property type="component" value="Unassembled WGS sequence"/>
</dbReference>
<protein>
    <submittedName>
        <fullName evidence="2">Gamma-carboxymuconolactone decarboxylase</fullName>
        <ecNumber evidence="2">4.1.1.44</ecNumber>
    </submittedName>
</protein>
<dbReference type="Gene3D" id="1.20.1290.10">
    <property type="entry name" value="AhpD-like"/>
    <property type="match status" value="1"/>
</dbReference>
<proteinExistence type="predicted"/>
<dbReference type="GO" id="GO:0051920">
    <property type="term" value="F:peroxiredoxin activity"/>
    <property type="evidence" value="ECO:0007669"/>
    <property type="project" value="InterPro"/>
</dbReference>
<feature type="domain" description="Carboxymuconolactone decarboxylase-like" evidence="1">
    <location>
        <begin position="33"/>
        <end position="117"/>
    </location>
</feature>
<dbReference type="PANTHER" id="PTHR33570">
    <property type="entry name" value="4-CARBOXYMUCONOLACTONE DECARBOXYLASE FAMILY PROTEIN"/>
    <property type="match status" value="1"/>
</dbReference>
<dbReference type="Pfam" id="PF02627">
    <property type="entry name" value="CMD"/>
    <property type="match status" value="1"/>
</dbReference>
<dbReference type="AlphaFoldDB" id="A0A380JEE9"/>
<dbReference type="InterPro" id="IPR029032">
    <property type="entry name" value="AhpD-like"/>
</dbReference>
<sequence length="120" mass="13352">MTQSRFDIGLEKFNEIDGELGQATKENLDQISPDLSKMVIEMFGDIYKREGLPLRIRELIAVSTLLAMGGCEEQLRMHTQAALSASVTKEELVEILLQDINYCGIARVLNAAKVIQEVLA</sequence>
<dbReference type="OrthoDB" id="9802489at2"/>
<dbReference type="InterPro" id="IPR052512">
    <property type="entry name" value="4CMD/NDH-1_regulator"/>
</dbReference>
<evidence type="ECO:0000313" key="3">
    <source>
        <dbReference type="Proteomes" id="UP000254082"/>
    </source>
</evidence>
<organism evidence="2 3">
    <name type="scientific">Streptococcus downei MFe28</name>
    <dbReference type="NCBI Taxonomy" id="764290"/>
    <lineage>
        <taxon>Bacteria</taxon>
        <taxon>Bacillati</taxon>
        <taxon>Bacillota</taxon>
        <taxon>Bacilli</taxon>
        <taxon>Lactobacillales</taxon>
        <taxon>Streptococcaceae</taxon>
        <taxon>Streptococcus</taxon>
    </lineage>
</organism>
<evidence type="ECO:0000313" key="2">
    <source>
        <dbReference type="EMBL" id="SUN35760.1"/>
    </source>
</evidence>
<accession>A0A380JEE9</accession>
<keyword evidence="3" id="KW-1185">Reference proteome</keyword>
<gene>
    <name evidence="2" type="ORF">NCTC11391_00799</name>
</gene>
<dbReference type="EC" id="4.1.1.44" evidence="2"/>
<evidence type="ECO:0000259" key="1">
    <source>
        <dbReference type="Pfam" id="PF02627"/>
    </source>
</evidence>